<proteinExistence type="predicted"/>
<dbReference type="Proteomes" id="UP001652504">
    <property type="component" value="Unassembled WGS sequence"/>
</dbReference>
<name>A0ABT3A679_9ALTE</name>
<dbReference type="EMBL" id="JAOWKX010000002">
    <property type="protein sequence ID" value="MCV2884186.1"/>
    <property type="molecule type" value="Genomic_DNA"/>
</dbReference>
<comment type="caution">
    <text evidence="1">The sequence shown here is derived from an EMBL/GenBank/DDBJ whole genome shotgun (WGS) entry which is preliminary data.</text>
</comment>
<dbReference type="RefSeq" id="WP_263711392.1">
    <property type="nucleotide sequence ID" value="NZ_JAOWKX010000002.1"/>
</dbReference>
<gene>
    <name evidence="1" type="ORF">OE749_05725</name>
</gene>
<protein>
    <recommendedName>
        <fullName evidence="3">DUF2946 domain-containing protein</fullName>
    </recommendedName>
</protein>
<sequence length="140" mass="15803">MKTMTQKLHCGTKHHINVWTTHLGYALVALLICQSFLSMGKALDSHDVASLSHNVEHQHEHTHTEHTHLHQAETVASDKGDNTHNPADCHHCGHCHGSHVQWLSQSVTSDVIEFSQLHTFHYLSKVLNALPERLLRPPKI</sequence>
<organism evidence="1 2">
    <name type="scientific">Fluctibacter corallii</name>
    <dbReference type="NCBI Taxonomy" id="2984329"/>
    <lineage>
        <taxon>Bacteria</taxon>
        <taxon>Pseudomonadati</taxon>
        <taxon>Pseudomonadota</taxon>
        <taxon>Gammaproteobacteria</taxon>
        <taxon>Alteromonadales</taxon>
        <taxon>Alteromonadaceae</taxon>
        <taxon>Fluctibacter</taxon>
    </lineage>
</organism>
<evidence type="ECO:0000313" key="2">
    <source>
        <dbReference type="Proteomes" id="UP001652504"/>
    </source>
</evidence>
<evidence type="ECO:0000313" key="1">
    <source>
        <dbReference type="EMBL" id="MCV2884186.1"/>
    </source>
</evidence>
<accession>A0ABT3A679</accession>
<keyword evidence="2" id="KW-1185">Reference proteome</keyword>
<evidence type="ECO:0008006" key="3">
    <source>
        <dbReference type="Google" id="ProtNLM"/>
    </source>
</evidence>
<reference evidence="1 2" key="1">
    <citation type="submission" date="2022-10" db="EMBL/GenBank/DDBJ databases">
        <title>Aestuariibacter sp. AA17 isolated from Montipora capitata coral fragment.</title>
        <authorList>
            <person name="Emsley S.A."/>
            <person name="Pfannmuller K.M."/>
            <person name="Loughran R.M."/>
            <person name="Shlafstein M."/>
            <person name="Papke E."/>
            <person name="Saw J.H."/>
            <person name="Ushijima B."/>
            <person name="Videau P."/>
        </authorList>
    </citation>
    <scope>NUCLEOTIDE SEQUENCE [LARGE SCALE GENOMIC DNA]</scope>
    <source>
        <strain evidence="1 2">AA17</strain>
    </source>
</reference>